<evidence type="ECO:0000313" key="2">
    <source>
        <dbReference type="EMBL" id="MBS2554559.1"/>
    </source>
</evidence>
<dbReference type="EMBL" id="JAAFYZ010000401">
    <property type="protein sequence ID" value="MBS2554559.1"/>
    <property type="molecule type" value="Genomic_DNA"/>
</dbReference>
<reference evidence="2 3" key="1">
    <citation type="submission" date="2020-02" db="EMBL/GenBank/DDBJ databases">
        <title>Acidophilic actinobacteria isolated from forest soil.</title>
        <authorList>
            <person name="Golinska P."/>
        </authorList>
    </citation>
    <scope>NUCLEOTIDE SEQUENCE [LARGE SCALE GENOMIC DNA]</scope>
    <source>
        <strain evidence="2 3">NL8</strain>
    </source>
</reference>
<name>A0ABS5L8A9_9ACTN</name>
<keyword evidence="3" id="KW-1185">Reference proteome</keyword>
<sequence length="621" mass="69427">MTSEQERQKTRRECARCKEVRRLARRTPDGPICERCYRQDPALSWKECVGCGRLRFVHARSTAGPLCRTCYTPPPRLCGVCGQVRPIADRAANGRPDTCVGCYRGLLGNCTVCGRQRHGIHVSEQGGAFHCRSCQPRPTRPCAVCGEKKRVQVTWPLGPVCDACYHRRKRYPATCSRCATLKVLVGRGDEGDLCGPCCGTDLDFACRRCGFPGNLYADGECARCVAGDRVRDLLSREDGTIAPQLRPLADGLTTAENSVSVLTWLRSSSGPQILAGLAARQTAITHEALDVLPRDKTIDYVRHLLVATGVLPQRQENLARLENWLSTTLANLPAHQARIIRPFAEWSILRDARRRAARHHYSIGAATNDRTDIRVAIEFLTWLDENQLDLASIGQEDVDLWLTINPTRLHGLGSFIRWTVARRLSGKLVVPPRRVGLPSNFLGDQEHHEQLKRCLNDDSLPREVRIIGALIRLYALPVNRIVRLTTDRFQRNEEEDRAYFSFDRNAVLLPPKLAQLIVDQIADPRYTSMVRQPPSTSESYLLPGRPPGRPRSEGAVLHLMRRYGLPVLSARNTAMIEAVADLPPIVVSDLFGVSAASAHRWARYAQNSWTDYLLACQDTEG</sequence>
<organism evidence="2 3">
    <name type="scientific">Catenulispora pinistramenti</name>
    <dbReference type="NCBI Taxonomy" id="2705254"/>
    <lineage>
        <taxon>Bacteria</taxon>
        <taxon>Bacillati</taxon>
        <taxon>Actinomycetota</taxon>
        <taxon>Actinomycetes</taxon>
        <taxon>Catenulisporales</taxon>
        <taxon>Catenulisporaceae</taxon>
        <taxon>Catenulispora</taxon>
    </lineage>
</organism>
<gene>
    <name evidence="2" type="ORF">KGQ19_47670</name>
</gene>
<dbReference type="Proteomes" id="UP000730482">
    <property type="component" value="Unassembled WGS sequence"/>
</dbReference>
<comment type="caution">
    <text evidence="2">The sequence shown here is derived from an EMBL/GenBank/DDBJ whole genome shotgun (WGS) entry which is preliminary data.</text>
</comment>
<protein>
    <recommendedName>
        <fullName evidence="4">Fis family transcriptional regulator</fullName>
    </recommendedName>
</protein>
<dbReference type="RefSeq" id="WP_212022135.1">
    <property type="nucleotide sequence ID" value="NZ_JAAFYZ010000401.1"/>
</dbReference>
<evidence type="ECO:0000313" key="3">
    <source>
        <dbReference type="Proteomes" id="UP000730482"/>
    </source>
</evidence>
<feature type="region of interest" description="Disordered" evidence="1">
    <location>
        <begin position="528"/>
        <end position="548"/>
    </location>
</feature>
<evidence type="ECO:0000256" key="1">
    <source>
        <dbReference type="SAM" id="MobiDB-lite"/>
    </source>
</evidence>
<feature type="compositionally biased region" description="Polar residues" evidence="1">
    <location>
        <begin position="529"/>
        <end position="539"/>
    </location>
</feature>
<accession>A0ABS5L8A9</accession>
<proteinExistence type="predicted"/>
<evidence type="ECO:0008006" key="4">
    <source>
        <dbReference type="Google" id="ProtNLM"/>
    </source>
</evidence>